<comment type="function">
    <text evidence="2">Histones H3 and H4 chaperone involved in the nucleosome formation and heterochromatin silencing. Required for the deposition of H3K56ac-carrying H3-H4 complex onto newly-replicated DNA. Plays a role in the transcriptional regulation of the cell-cycle dependent histone genes by creating a repressive structure at the core histone gene promoter.</text>
</comment>
<evidence type="ECO:0000256" key="4">
    <source>
        <dbReference type="SAM" id="MobiDB-lite"/>
    </source>
</evidence>
<feature type="domain" description="Histone chaperone RTT106/FACT complex subunit SPT16-like middle" evidence="5">
    <location>
        <begin position="257"/>
        <end position="352"/>
    </location>
</feature>
<dbReference type="InterPro" id="IPR013719">
    <property type="entry name" value="RTT106/SPT16-like_middle_dom"/>
</dbReference>
<evidence type="ECO:0000313" key="6">
    <source>
        <dbReference type="EMBL" id="RKF75129.1"/>
    </source>
</evidence>
<dbReference type="GO" id="GO:0031491">
    <property type="term" value="F:nucleosome binding"/>
    <property type="evidence" value="ECO:0007669"/>
    <property type="project" value="TreeGrafter"/>
</dbReference>
<dbReference type="Gene3D" id="2.30.29.30">
    <property type="entry name" value="Pleckstrin-homology domain (PH domain)/Phosphotyrosine-binding domain (PTB)"/>
    <property type="match status" value="1"/>
</dbReference>
<dbReference type="InterPro" id="IPR050454">
    <property type="entry name" value="RTT106/SSRP1_HistChap/FACT"/>
</dbReference>
<evidence type="ECO:0000313" key="7">
    <source>
        <dbReference type="Proteomes" id="UP000285326"/>
    </source>
</evidence>
<dbReference type="Gene3D" id="2.30.29.120">
    <property type="match status" value="1"/>
</dbReference>
<evidence type="ECO:0000256" key="3">
    <source>
        <dbReference type="ARBA" id="ARBA00038654"/>
    </source>
</evidence>
<gene>
    <name evidence="6" type="ORF">GcM1_235009</name>
</gene>
<dbReference type="PANTHER" id="PTHR45849:SF3">
    <property type="entry name" value="HISTONE CHAPERONE RTT106"/>
    <property type="match status" value="1"/>
</dbReference>
<organism evidence="6 7">
    <name type="scientific">Golovinomyces cichoracearum</name>
    <dbReference type="NCBI Taxonomy" id="62708"/>
    <lineage>
        <taxon>Eukaryota</taxon>
        <taxon>Fungi</taxon>
        <taxon>Dikarya</taxon>
        <taxon>Ascomycota</taxon>
        <taxon>Pezizomycotina</taxon>
        <taxon>Leotiomycetes</taxon>
        <taxon>Erysiphales</taxon>
        <taxon>Erysiphaceae</taxon>
        <taxon>Golovinomyces</taxon>
    </lineage>
</organism>
<sequence>MARTLDEQSLLTAYEGRTDLQGAIRNAAAAGPQYVELFNYISAYIISLLSAQSSCQKVSKKQKLNNGRAAKTGETSDKDAKSTSQDSDAEDVILLAVKDTSFIIPQRKKLTLCFTDQHLFAQPSAEKISSTKLAWKDIEYVFLLPIPEKSQAQFGFLLLPYNSHHCLTKKSSLDKNVPPHPEPIVFTVPSKTAPNPTIISGSLSKSMSDFSDDFLTFFNAALTARFKAVGIKKEIITPDEKIFSSAQLQSHRPGEKAVWIKAFRGSKDGFLFFLPSGILWAFKKPLLFFPHSKISGVSATSILLRTFNLNLEFFTDTSEEEHEEIEFTMLDIDDFGNIMKYINRHNLQDQSMAERRKAKFYNVNKSKKTDEDSPKIEDANGGDQEKLLEDEEDEEDEEVDEDYDPGHEGESDGSGINSSDEESYNNRAETEEETYDANNQSE</sequence>
<dbReference type="InterPro" id="IPR011993">
    <property type="entry name" value="PH-like_dom_sf"/>
</dbReference>
<name>A0A420IKQ3_9PEZI</name>
<dbReference type="AlphaFoldDB" id="A0A420IKQ3"/>
<dbReference type="PANTHER" id="PTHR45849">
    <property type="entry name" value="FACT COMPLEX SUBUNIT SSRP1"/>
    <property type="match status" value="1"/>
</dbReference>
<feature type="compositionally biased region" description="Basic and acidic residues" evidence="4">
    <location>
        <begin position="367"/>
        <end position="387"/>
    </location>
</feature>
<evidence type="ECO:0000256" key="1">
    <source>
        <dbReference type="ARBA" id="ARBA00006159"/>
    </source>
</evidence>
<dbReference type="SMART" id="SM01287">
    <property type="entry name" value="Rtt106"/>
    <property type="match status" value="1"/>
</dbReference>
<comment type="similarity">
    <text evidence="1">Belongs to the RTT106 family.</text>
</comment>
<accession>A0A420IKQ3</accession>
<feature type="region of interest" description="Disordered" evidence="4">
    <location>
        <begin position="63"/>
        <end position="84"/>
    </location>
</feature>
<feature type="region of interest" description="Disordered" evidence="4">
    <location>
        <begin position="361"/>
        <end position="442"/>
    </location>
</feature>
<comment type="caution">
    <text evidence="6">The sequence shown here is derived from an EMBL/GenBank/DDBJ whole genome shotgun (WGS) entry which is preliminary data.</text>
</comment>
<dbReference type="EMBL" id="MCBS01023588">
    <property type="protein sequence ID" value="RKF75129.1"/>
    <property type="molecule type" value="Genomic_DNA"/>
</dbReference>
<proteinExistence type="inferred from homology"/>
<evidence type="ECO:0000259" key="5">
    <source>
        <dbReference type="SMART" id="SM01287"/>
    </source>
</evidence>
<reference evidence="6 7" key="1">
    <citation type="journal article" date="2018" name="BMC Genomics">
        <title>Comparative genome analyses reveal sequence features reflecting distinct modes of host-adaptation between dicot and monocot powdery mildew.</title>
        <authorList>
            <person name="Wu Y."/>
            <person name="Ma X."/>
            <person name="Pan Z."/>
            <person name="Kale S.D."/>
            <person name="Song Y."/>
            <person name="King H."/>
            <person name="Zhang Q."/>
            <person name="Presley C."/>
            <person name="Deng X."/>
            <person name="Wei C.I."/>
            <person name="Xiao S."/>
        </authorList>
    </citation>
    <scope>NUCLEOTIDE SEQUENCE [LARGE SCALE GENOMIC DNA]</scope>
    <source>
        <strain evidence="6">UMSG1</strain>
    </source>
</reference>
<dbReference type="Pfam" id="PF08512">
    <property type="entry name" value="Rttp106-like_middle"/>
    <property type="match status" value="1"/>
</dbReference>
<dbReference type="Proteomes" id="UP000285326">
    <property type="component" value="Unassembled WGS sequence"/>
</dbReference>
<dbReference type="GO" id="GO:0042393">
    <property type="term" value="F:histone binding"/>
    <property type="evidence" value="ECO:0007669"/>
    <property type="project" value="TreeGrafter"/>
</dbReference>
<comment type="subunit">
    <text evidence="3">Interacts with histones H3 and H4.</text>
</comment>
<evidence type="ECO:0000256" key="2">
    <source>
        <dbReference type="ARBA" id="ARBA00037550"/>
    </source>
</evidence>
<feature type="compositionally biased region" description="Acidic residues" evidence="4">
    <location>
        <begin position="388"/>
        <end position="403"/>
    </location>
</feature>
<dbReference type="SUPFAM" id="SSF50729">
    <property type="entry name" value="PH domain-like"/>
    <property type="match status" value="1"/>
</dbReference>
<protein>
    <submittedName>
        <fullName evidence="6">Histone chaperone</fullName>
    </submittedName>
</protein>